<evidence type="ECO:0000256" key="3">
    <source>
        <dbReference type="SAM" id="MobiDB-lite"/>
    </source>
</evidence>
<evidence type="ECO:0000259" key="4">
    <source>
        <dbReference type="PROSITE" id="PS50837"/>
    </source>
</evidence>
<dbReference type="Pfam" id="PF00400">
    <property type="entry name" value="WD40"/>
    <property type="match status" value="2"/>
</dbReference>
<dbReference type="SUPFAM" id="SSF52540">
    <property type="entry name" value="P-loop containing nucleoside triphosphate hydrolases"/>
    <property type="match status" value="1"/>
</dbReference>
<dbReference type="Proteomes" id="UP001150942">
    <property type="component" value="Unassembled WGS sequence"/>
</dbReference>
<evidence type="ECO:0000256" key="1">
    <source>
        <dbReference type="ARBA" id="ARBA00022737"/>
    </source>
</evidence>
<dbReference type="InterPro" id="IPR007111">
    <property type="entry name" value="NACHT_NTPase"/>
</dbReference>
<dbReference type="PANTHER" id="PTHR10039">
    <property type="entry name" value="AMELOGENIN"/>
    <property type="match status" value="1"/>
</dbReference>
<feature type="domain" description="NACHT" evidence="4">
    <location>
        <begin position="443"/>
        <end position="568"/>
    </location>
</feature>
<dbReference type="AlphaFoldDB" id="A0A9W9MXA7"/>
<dbReference type="InterPro" id="IPR027417">
    <property type="entry name" value="P-loop_NTPase"/>
</dbReference>
<dbReference type="InterPro" id="IPR031359">
    <property type="entry name" value="NACHT_N"/>
</dbReference>
<proteinExistence type="predicted"/>
<dbReference type="Gene3D" id="3.40.50.300">
    <property type="entry name" value="P-loop containing nucleotide triphosphate hydrolases"/>
    <property type="match status" value="1"/>
</dbReference>
<dbReference type="PROSITE" id="PS50837">
    <property type="entry name" value="NACHT"/>
    <property type="match status" value="1"/>
</dbReference>
<evidence type="ECO:0000313" key="6">
    <source>
        <dbReference type="Proteomes" id="UP001150942"/>
    </source>
</evidence>
<dbReference type="OrthoDB" id="538223at2759"/>
<keyword evidence="6" id="KW-1185">Reference proteome</keyword>
<organism evidence="5 6">
    <name type="scientific">Penicillium cf. viridicatum</name>
    <dbReference type="NCBI Taxonomy" id="2972119"/>
    <lineage>
        <taxon>Eukaryota</taxon>
        <taxon>Fungi</taxon>
        <taxon>Dikarya</taxon>
        <taxon>Ascomycota</taxon>
        <taxon>Pezizomycotina</taxon>
        <taxon>Eurotiomycetes</taxon>
        <taxon>Eurotiomycetidae</taxon>
        <taxon>Eurotiales</taxon>
        <taxon>Aspergillaceae</taxon>
        <taxon>Penicillium</taxon>
    </lineage>
</organism>
<dbReference type="InterPro" id="IPR001680">
    <property type="entry name" value="WD40_rpt"/>
</dbReference>
<protein>
    <submittedName>
        <fullName evidence="5">NACHT-domain-containing protein</fullName>
    </submittedName>
</protein>
<dbReference type="InterPro" id="IPR015943">
    <property type="entry name" value="WD40/YVTN_repeat-like_dom_sf"/>
</dbReference>
<evidence type="ECO:0000256" key="2">
    <source>
        <dbReference type="SAM" id="Coils"/>
    </source>
</evidence>
<feature type="coiled-coil region" evidence="2">
    <location>
        <begin position="313"/>
        <end position="394"/>
    </location>
</feature>
<dbReference type="Gene3D" id="2.130.10.10">
    <property type="entry name" value="YVTN repeat-like/Quinoprotein amine dehydrogenase"/>
    <property type="match status" value="1"/>
</dbReference>
<evidence type="ECO:0000313" key="5">
    <source>
        <dbReference type="EMBL" id="KAJ5208980.1"/>
    </source>
</evidence>
<dbReference type="SMART" id="SM00320">
    <property type="entry name" value="WD40"/>
    <property type="match status" value="2"/>
</dbReference>
<dbReference type="EMBL" id="JAPQKQ010000002">
    <property type="protein sequence ID" value="KAJ5208980.1"/>
    <property type="molecule type" value="Genomic_DNA"/>
</dbReference>
<dbReference type="InterPro" id="IPR036322">
    <property type="entry name" value="WD40_repeat_dom_sf"/>
</dbReference>
<dbReference type="PANTHER" id="PTHR10039:SF14">
    <property type="entry name" value="NACHT DOMAIN-CONTAINING PROTEIN"/>
    <property type="match status" value="1"/>
</dbReference>
<sequence length="1035" mass="117330">MSDERSYKRLLKRLFKRDSANAKEPRKLAQHNTASVPARSSRVIASTPTVSVNKQSITGPSALIPAPSEKTPQTWTNYIENRDVGVTRKETAVAPNPTPKQDTDTREVESTPASLWNKAYDSVKQEKSNLLSRYEDLLSREEDAGDVSNRIPQHNTISRQEILKQITELGLKHMEDKKVKVTILGHEIGLQDSIGKVGEAVDWARKYIQDAIKDVPYTSAVMAGISLILPLLKNPAAIDTTSREGFTYVTSQTRYYIEMESLLLPEDMKPDLKADLTERVLNLYKLVIEFQVQSVMRFYRSRTKNYFRSIINYDSWKDKLEHLQKEESSLEKKFEKALSSTSLQQLKKLAREAEGSRKTLDNILNNIQELVTISQDQKAILERSEKHLSNAEDRRCRETLQATDPSLDKERIEEDKGGLLKDSYSWVLSNDDFQNWRDASHSQLLWIKGDPGKGKTMLLCGIIDELSKMAMDKTNISFFFCQATNSRINNATAVLRGLIYMLVRQQPSLITHIRDGSFEGENAWFALLRVFNSILEDPHLHRTYLIIDALDECTADLSRLLHLLVQKSPASVTGRGIEKDLNDTTQIKLRLELNEDILTAAVDSFIQYKTNKLAEENNYSPRLRDDVQHHLVSKANGTFLWAALVCKNLARVPARNVRKKLENFPSGLDELYQRMLNQISESDDAELCKHLLDITTAVYRPITLDELASFIDLPEDVAGDNEPLKEIIESCGSFLTLRERKISLVHQSAKDFLLQKASDKIFLGHAENIHHFIFSRSLQVISGILRRDIFNIRSPGFPIDQVKTPYPDPFAAAQYSCVCSVDHLLDYHAGQTEEWSKDLQDGGMIDKFLRTKYLYWLEALALLRCLSEGALAISRLTDLAQRVAKGSQLLSHVQDARRFILYFKRAIEQSPLQVYSSALVFSPACSLIRGLFKKEEPQWIMNKPAMEESWSACLQTLEGHSGGVRSVVFSHDSRLLAFASASLDKSHMTVKLWDTTNGQCLQTLKGHSDWVNCVVFSHDSRLLASASDGDSTVKL</sequence>
<feature type="region of interest" description="Disordered" evidence="3">
    <location>
        <begin position="17"/>
        <end position="50"/>
    </location>
</feature>
<feature type="region of interest" description="Disordered" evidence="3">
    <location>
        <begin position="90"/>
        <end position="111"/>
    </location>
</feature>
<feature type="compositionally biased region" description="Basic and acidic residues" evidence="3">
    <location>
        <begin position="17"/>
        <end position="27"/>
    </location>
</feature>
<dbReference type="Pfam" id="PF17100">
    <property type="entry name" value="NACHT_N"/>
    <property type="match status" value="1"/>
</dbReference>
<dbReference type="InterPro" id="IPR056884">
    <property type="entry name" value="NPHP3-like_N"/>
</dbReference>
<keyword evidence="1" id="KW-0677">Repeat</keyword>
<reference evidence="5" key="2">
    <citation type="journal article" date="2023" name="IMA Fungus">
        <title>Comparative genomic study of the Penicillium genus elucidates a diverse pangenome and 15 lateral gene transfer events.</title>
        <authorList>
            <person name="Petersen C."/>
            <person name="Sorensen T."/>
            <person name="Nielsen M.R."/>
            <person name="Sondergaard T.E."/>
            <person name="Sorensen J.L."/>
            <person name="Fitzpatrick D.A."/>
            <person name="Frisvad J.C."/>
            <person name="Nielsen K.L."/>
        </authorList>
    </citation>
    <scope>NUCLEOTIDE SEQUENCE</scope>
    <source>
        <strain evidence="5">IBT 20477</strain>
    </source>
</reference>
<gene>
    <name evidence="5" type="ORF">N7449_003359</name>
</gene>
<reference evidence="5" key="1">
    <citation type="submission" date="2022-11" db="EMBL/GenBank/DDBJ databases">
        <authorList>
            <person name="Petersen C."/>
        </authorList>
    </citation>
    <scope>NUCLEOTIDE SEQUENCE</scope>
    <source>
        <strain evidence="5">IBT 20477</strain>
    </source>
</reference>
<dbReference type="Pfam" id="PF24883">
    <property type="entry name" value="NPHP3_N"/>
    <property type="match status" value="1"/>
</dbReference>
<keyword evidence="2" id="KW-0175">Coiled coil</keyword>
<comment type="caution">
    <text evidence="5">The sequence shown here is derived from an EMBL/GenBank/DDBJ whole genome shotgun (WGS) entry which is preliminary data.</text>
</comment>
<accession>A0A9W9MXA7</accession>
<name>A0A9W9MXA7_9EURO</name>
<dbReference type="SUPFAM" id="SSF50978">
    <property type="entry name" value="WD40 repeat-like"/>
    <property type="match status" value="1"/>
</dbReference>